<feature type="transmembrane region" description="Helical" evidence="1">
    <location>
        <begin position="7"/>
        <end position="27"/>
    </location>
</feature>
<gene>
    <name evidence="2" type="ORF">SAMEA2259716_02412</name>
</gene>
<proteinExistence type="predicted"/>
<keyword evidence="1" id="KW-1133">Transmembrane helix</keyword>
<accession>A0A1U2D872</accession>
<evidence type="ECO:0000313" key="3">
    <source>
        <dbReference type="Proteomes" id="UP000190074"/>
    </source>
</evidence>
<organism evidence="2 3">
    <name type="scientific">Mycobacteroides abscessus subsp. massiliense</name>
    <dbReference type="NCBI Taxonomy" id="1962118"/>
    <lineage>
        <taxon>Bacteria</taxon>
        <taxon>Bacillati</taxon>
        <taxon>Actinomycetota</taxon>
        <taxon>Actinomycetes</taxon>
        <taxon>Mycobacteriales</taxon>
        <taxon>Mycobacteriaceae</taxon>
        <taxon>Mycobacteroides</taxon>
        <taxon>Mycobacteroides abscessus</taxon>
    </lineage>
</organism>
<protein>
    <submittedName>
        <fullName evidence="2">Uncharacterized protein</fullName>
    </submittedName>
</protein>
<keyword evidence="1" id="KW-0812">Transmembrane</keyword>
<keyword evidence="1" id="KW-0472">Membrane</keyword>
<dbReference type="EMBL" id="FVGW01000004">
    <property type="protein sequence ID" value="SKM04297.1"/>
    <property type="molecule type" value="Genomic_DNA"/>
</dbReference>
<sequence>MKDFFSFWLYSQIMFLLGMGLGLWLGLGR</sequence>
<reference evidence="2 3" key="1">
    <citation type="submission" date="2016-11" db="EMBL/GenBank/DDBJ databases">
        <authorList>
            <consortium name="Pathogen Informatics"/>
        </authorList>
    </citation>
    <scope>NUCLEOTIDE SEQUENCE [LARGE SCALE GENOMIC DNA]</scope>
    <source>
        <strain evidence="2 3">911</strain>
    </source>
</reference>
<evidence type="ECO:0000313" key="2">
    <source>
        <dbReference type="EMBL" id="SKM04297.1"/>
    </source>
</evidence>
<dbReference type="Proteomes" id="UP000190074">
    <property type="component" value="Unassembled WGS sequence"/>
</dbReference>
<evidence type="ECO:0000256" key="1">
    <source>
        <dbReference type="SAM" id="Phobius"/>
    </source>
</evidence>
<dbReference type="AlphaFoldDB" id="A0A1U2D872"/>
<name>A0A1U2D872_9MYCO</name>